<evidence type="ECO:0000259" key="7">
    <source>
        <dbReference type="PROSITE" id="PS50835"/>
    </source>
</evidence>
<dbReference type="SMART" id="SM00409">
    <property type="entry name" value="IG"/>
    <property type="match status" value="3"/>
</dbReference>
<reference evidence="9" key="1">
    <citation type="submission" date="2022-11" db="UniProtKB">
        <authorList>
            <consortium name="WormBaseParasite"/>
        </authorList>
    </citation>
    <scope>IDENTIFICATION</scope>
</reference>
<keyword evidence="5" id="KW-1015">Disulfide bond</keyword>
<comment type="similarity">
    <text evidence="2">Belongs to the protein kinase superfamily. CAMK Ser/Thr protein kinase family.</text>
</comment>
<name>A0A914V6Y9_9BILA</name>
<dbReference type="PANTHER" id="PTHR47633:SF4">
    <property type="entry name" value="MYOPALLADIN ISOFORM X1"/>
    <property type="match status" value="1"/>
</dbReference>
<evidence type="ECO:0000313" key="8">
    <source>
        <dbReference type="Proteomes" id="UP000887566"/>
    </source>
</evidence>
<dbReference type="Proteomes" id="UP000887566">
    <property type="component" value="Unplaced"/>
</dbReference>
<dbReference type="InterPro" id="IPR007110">
    <property type="entry name" value="Ig-like_dom"/>
</dbReference>
<dbReference type="GO" id="GO:0030017">
    <property type="term" value="C:sarcomere"/>
    <property type="evidence" value="ECO:0007669"/>
    <property type="project" value="UniProtKB-SubCell"/>
</dbReference>
<dbReference type="WBParaSite" id="PSAMB.scaffold15235size1638.g36421.t1">
    <property type="protein sequence ID" value="PSAMB.scaffold15235size1638.g36421.t1"/>
    <property type="gene ID" value="PSAMB.scaffold15235size1638.g36421"/>
</dbReference>
<evidence type="ECO:0000313" key="9">
    <source>
        <dbReference type="WBParaSite" id="PSAMB.scaffold15235size1638.g36421.t1"/>
    </source>
</evidence>
<dbReference type="SUPFAM" id="SSF48726">
    <property type="entry name" value="Immunoglobulin"/>
    <property type="match status" value="5"/>
</dbReference>
<feature type="domain" description="Ig-like" evidence="7">
    <location>
        <begin position="50"/>
        <end position="144"/>
    </location>
</feature>
<keyword evidence="3" id="KW-0963">Cytoplasm</keyword>
<evidence type="ECO:0000256" key="6">
    <source>
        <dbReference type="ARBA" id="ARBA00023319"/>
    </source>
</evidence>
<feature type="domain" description="Ig-like" evidence="7">
    <location>
        <begin position="155"/>
        <end position="244"/>
    </location>
</feature>
<evidence type="ECO:0000256" key="5">
    <source>
        <dbReference type="ARBA" id="ARBA00023157"/>
    </source>
</evidence>
<evidence type="ECO:0000256" key="3">
    <source>
        <dbReference type="ARBA" id="ARBA00022490"/>
    </source>
</evidence>
<comment type="subcellular location">
    <subcellularLocation>
        <location evidence="1">Cytoplasm</location>
        <location evidence="1">Myofibril</location>
        <location evidence="1">Sarcomere</location>
    </subcellularLocation>
</comment>
<dbReference type="InterPro" id="IPR013098">
    <property type="entry name" value="Ig_I-set"/>
</dbReference>
<accession>A0A914V6Y9</accession>
<evidence type="ECO:0000256" key="4">
    <source>
        <dbReference type="ARBA" id="ARBA00022737"/>
    </source>
</evidence>
<dbReference type="SMART" id="SM00408">
    <property type="entry name" value="IGc2"/>
    <property type="match status" value="4"/>
</dbReference>
<sequence>MKPKKIGDTKFQLAINRAQDDDEATYKVVLSNEAGSCDSEASLTVRKPAPKVEELKLLKGLNDQTLTEKQPLILSVTVAGKPASVRWYKNGQELTPTDRRCFTGDEQTGRFACEIPSAGVDDAGVYKVILSNEKGDIESEATVKVNAAKPKEESPTFLSPLEDVEVPEGDNLTLKCRVTGLPAPEIKWEKDGVPLAASERITMRSLLDGTLTLRILDCVKADMGRYAVVATNEAGSQRSDCKVDVVEPKIDHSAPKFVIPLSSASAPEGKSVTFDVKVRGYPVPELKWTRDGVPIEFDARTKLEDMSDGRWKLTINDVNSADAGQISCVASNEVGKDECSAALRIQPGRDKRKPDDEPYAPRWNVPLWDRRIPEHQTMSIECHVDAKPRADIRWTRDGEPLEAGDRVELTYTPDGKCRLVITDFTSADA</sequence>
<protein>
    <submittedName>
        <fullName evidence="9">Ig-like domain-containing protein</fullName>
    </submittedName>
</protein>
<feature type="domain" description="Ig-like" evidence="7">
    <location>
        <begin position="361"/>
        <end position="429"/>
    </location>
</feature>
<dbReference type="InterPro" id="IPR003598">
    <property type="entry name" value="Ig_sub2"/>
</dbReference>
<proteinExistence type="inferred from homology"/>
<dbReference type="InterPro" id="IPR036179">
    <property type="entry name" value="Ig-like_dom_sf"/>
</dbReference>
<dbReference type="Gene3D" id="2.60.40.10">
    <property type="entry name" value="Immunoglobulins"/>
    <property type="match status" value="5"/>
</dbReference>
<dbReference type="InterPro" id="IPR013783">
    <property type="entry name" value="Ig-like_fold"/>
</dbReference>
<dbReference type="PROSITE" id="PS50835">
    <property type="entry name" value="IG_LIKE"/>
    <property type="match status" value="4"/>
</dbReference>
<keyword evidence="4" id="KW-0677">Repeat</keyword>
<organism evidence="8 9">
    <name type="scientific">Plectus sambesii</name>
    <dbReference type="NCBI Taxonomy" id="2011161"/>
    <lineage>
        <taxon>Eukaryota</taxon>
        <taxon>Metazoa</taxon>
        <taxon>Ecdysozoa</taxon>
        <taxon>Nematoda</taxon>
        <taxon>Chromadorea</taxon>
        <taxon>Plectida</taxon>
        <taxon>Plectina</taxon>
        <taxon>Plectoidea</taxon>
        <taxon>Plectidae</taxon>
        <taxon>Plectus</taxon>
    </lineage>
</organism>
<dbReference type="PANTHER" id="PTHR47633">
    <property type="entry name" value="IMMUNOGLOBULIN"/>
    <property type="match status" value="1"/>
</dbReference>
<dbReference type="Pfam" id="PF07679">
    <property type="entry name" value="I-set"/>
    <property type="match status" value="4"/>
</dbReference>
<evidence type="ECO:0000256" key="2">
    <source>
        <dbReference type="ARBA" id="ARBA00006692"/>
    </source>
</evidence>
<dbReference type="AlphaFoldDB" id="A0A914V6Y9"/>
<keyword evidence="8" id="KW-1185">Reference proteome</keyword>
<evidence type="ECO:0000256" key="1">
    <source>
        <dbReference type="ARBA" id="ARBA00004204"/>
    </source>
</evidence>
<dbReference type="InterPro" id="IPR003599">
    <property type="entry name" value="Ig_sub"/>
</dbReference>
<keyword evidence="6" id="KW-0393">Immunoglobulin domain</keyword>
<dbReference type="FunFam" id="2.60.40.10:FF:000345">
    <property type="entry name" value="Muscle M-line assembly protein unc-89"/>
    <property type="match status" value="2"/>
</dbReference>
<feature type="domain" description="Ig-like" evidence="7">
    <location>
        <begin position="255"/>
        <end position="344"/>
    </location>
</feature>